<organism evidence="1 2">
    <name type="scientific">Propionivibrio dicarboxylicus</name>
    <dbReference type="NCBI Taxonomy" id="83767"/>
    <lineage>
        <taxon>Bacteria</taxon>
        <taxon>Pseudomonadati</taxon>
        <taxon>Pseudomonadota</taxon>
        <taxon>Betaproteobacteria</taxon>
        <taxon>Rhodocyclales</taxon>
        <taxon>Rhodocyclaceae</taxon>
        <taxon>Propionivibrio</taxon>
    </lineage>
</organism>
<sequence>MSLRVADHTDIVERMVMPASTERGLATIREIERVVLEAPQIEIATHHVLHAGVYSRTICIPADVVLTGALIKVPTTLTVCGFATVLVGDGEEVLVSGYHVMPSAAGRKVGYIAHADTWVTMAFKTDAQTIEAAENEFTDEADRLFSRCWPNVVVITGD</sequence>
<gene>
    <name evidence="1" type="ORF">SAMN05660652_01467</name>
</gene>
<accession>A0A1G8AQR8</accession>
<dbReference type="STRING" id="83767.SAMN05660652_01467"/>
<evidence type="ECO:0000313" key="2">
    <source>
        <dbReference type="Proteomes" id="UP000198607"/>
    </source>
</evidence>
<protein>
    <submittedName>
        <fullName evidence="1">Uncharacterized protein</fullName>
    </submittedName>
</protein>
<dbReference type="AlphaFoldDB" id="A0A1G8AQR8"/>
<keyword evidence="2" id="KW-1185">Reference proteome</keyword>
<reference evidence="1 2" key="1">
    <citation type="submission" date="2016-10" db="EMBL/GenBank/DDBJ databases">
        <authorList>
            <person name="de Groot N.N."/>
        </authorList>
    </citation>
    <scope>NUCLEOTIDE SEQUENCE [LARGE SCALE GENOMIC DNA]</scope>
    <source>
        <strain evidence="1 2">DSM 5885</strain>
    </source>
</reference>
<dbReference type="RefSeq" id="WP_218122656.1">
    <property type="nucleotide sequence ID" value="NZ_FNCY01000004.1"/>
</dbReference>
<name>A0A1G8AQR8_9RHOO</name>
<evidence type="ECO:0000313" key="1">
    <source>
        <dbReference type="EMBL" id="SDH23315.1"/>
    </source>
</evidence>
<proteinExistence type="predicted"/>
<dbReference type="EMBL" id="FNCY01000004">
    <property type="protein sequence ID" value="SDH23315.1"/>
    <property type="molecule type" value="Genomic_DNA"/>
</dbReference>
<dbReference type="Proteomes" id="UP000198607">
    <property type="component" value="Unassembled WGS sequence"/>
</dbReference>